<evidence type="ECO:0000259" key="1">
    <source>
        <dbReference type="PROSITE" id="PS50011"/>
    </source>
</evidence>
<accession>A0A850X2X8</accession>
<dbReference type="GO" id="GO:0005524">
    <property type="term" value="F:ATP binding"/>
    <property type="evidence" value="ECO:0007669"/>
    <property type="project" value="InterPro"/>
</dbReference>
<gene>
    <name evidence="3" type="primary">Stk31</name>
    <name evidence="3" type="ORF">PIACAY_R03781</name>
</gene>
<dbReference type="InterPro" id="IPR002999">
    <property type="entry name" value="Tudor"/>
</dbReference>
<dbReference type="FunFam" id="2.30.30.140:FF:000018">
    <property type="entry name" value="Serine/threonine-protein kinase 31"/>
    <property type="match status" value="1"/>
</dbReference>
<dbReference type="Pfam" id="PF00069">
    <property type="entry name" value="Pkinase"/>
    <property type="match status" value="1"/>
</dbReference>
<reference evidence="3" key="1">
    <citation type="submission" date="2019-09" db="EMBL/GenBank/DDBJ databases">
        <title>Bird 10,000 Genomes (B10K) Project - Family phase.</title>
        <authorList>
            <person name="Zhang G."/>
        </authorList>
    </citation>
    <scope>NUCLEOTIDE SEQUENCE</scope>
    <source>
        <strain evidence="3">B10K-DU-008-47</strain>
        <tissue evidence="3">Mixed tissue sample</tissue>
    </source>
</reference>
<keyword evidence="4" id="KW-1185">Reference proteome</keyword>
<dbReference type="Proteomes" id="UP000653271">
    <property type="component" value="Unassembled WGS sequence"/>
</dbReference>
<feature type="non-terminal residue" evidence="3">
    <location>
        <position position="1"/>
    </location>
</feature>
<dbReference type="OrthoDB" id="10023235at2759"/>
<evidence type="ECO:0000313" key="4">
    <source>
        <dbReference type="Proteomes" id="UP000653271"/>
    </source>
</evidence>
<protein>
    <submittedName>
        <fullName evidence="3">STK31 kinase</fullName>
    </submittedName>
</protein>
<comment type="caution">
    <text evidence="3">The sequence shown here is derived from an EMBL/GenBank/DDBJ whole genome shotgun (WGS) entry which is preliminary data.</text>
</comment>
<dbReference type="PANTHER" id="PTHR48008:SF6">
    <property type="entry name" value="LEUCINE-RICH REPEAT RECEPTOR-LIKE PROTEIN KINASE IMK3-RELATED"/>
    <property type="match status" value="1"/>
</dbReference>
<dbReference type="PANTHER" id="PTHR48008">
    <property type="entry name" value="LEUCINE-RICH REPEAT RECEPTOR-LIKE PROTEIN KINASE IMK3-RELATED"/>
    <property type="match status" value="1"/>
</dbReference>
<evidence type="ECO:0000313" key="3">
    <source>
        <dbReference type="EMBL" id="NWH73263.1"/>
    </source>
</evidence>
<dbReference type="GO" id="GO:0004672">
    <property type="term" value="F:protein kinase activity"/>
    <property type="evidence" value="ECO:0007669"/>
    <property type="project" value="InterPro"/>
</dbReference>
<dbReference type="AlphaFoldDB" id="A0A850X2X8"/>
<feature type="domain" description="Tudor" evidence="2">
    <location>
        <begin position="1"/>
        <end position="58"/>
    </location>
</feature>
<dbReference type="EMBL" id="WAAB01008029">
    <property type="protein sequence ID" value="NWH73263.1"/>
    <property type="molecule type" value="Genomic_DNA"/>
</dbReference>
<dbReference type="InterPro" id="IPR035437">
    <property type="entry name" value="SNase_OB-fold_sf"/>
</dbReference>
<name>A0A850X2X8_PIACA</name>
<dbReference type="InterPro" id="IPR052451">
    <property type="entry name" value="Ser/Thr_kinase-like"/>
</dbReference>
<dbReference type="InterPro" id="IPR000719">
    <property type="entry name" value="Prot_kinase_dom"/>
</dbReference>
<dbReference type="Pfam" id="PF00567">
    <property type="entry name" value="TUDOR"/>
    <property type="match status" value="1"/>
</dbReference>
<dbReference type="PROSITE" id="PS50304">
    <property type="entry name" value="TUDOR"/>
    <property type="match status" value="1"/>
</dbReference>
<dbReference type="SMART" id="SM00333">
    <property type="entry name" value="TUDOR"/>
    <property type="match status" value="1"/>
</dbReference>
<dbReference type="SUPFAM" id="SSF63748">
    <property type="entry name" value="Tudor/PWWP/MBT"/>
    <property type="match status" value="1"/>
</dbReference>
<evidence type="ECO:0000259" key="2">
    <source>
        <dbReference type="PROSITE" id="PS50304"/>
    </source>
</evidence>
<feature type="domain" description="Protein kinase" evidence="1">
    <location>
        <begin position="628"/>
        <end position="911"/>
    </location>
</feature>
<dbReference type="Gene3D" id="2.30.30.140">
    <property type="match status" value="1"/>
</dbReference>
<organism evidence="3 4">
    <name type="scientific">Piaya cayana</name>
    <name type="common">Common squirrel cuckoo</name>
    <dbReference type="NCBI Taxonomy" id="33601"/>
    <lineage>
        <taxon>Eukaryota</taxon>
        <taxon>Metazoa</taxon>
        <taxon>Chordata</taxon>
        <taxon>Craniata</taxon>
        <taxon>Vertebrata</taxon>
        <taxon>Euteleostomi</taxon>
        <taxon>Archelosauria</taxon>
        <taxon>Archosauria</taxon>
        <taxon>Dinosauria</taxon>
        <taxon>Saurischia</taxon>
        <taxon>Theropoda</taxon>
        <taxon>Coelurosauria</taxon>
        <taxon>Aves</taxon>
        <taxon>Neognathae</taxon>
        <taxon>Neoaves</taxon>
        <taxon>Otidimorphae</taxon>
        <taxon>Cuculiformes</taxon>
        <taxon>Coccyzidae</taxon>
        <taxon>Piaya</taxon>
    </lineage>
</organism>
<sequence>QIYGGCFTEDSCWYRCMVQQVINNEKAGTCQVLYIDYGNSEVMNRSDIVEIPPDLQCPSFAKKYRLWGLRMPTCLNLYMFNEGKRFLSSLVLDKEIKVHYRAKQRDGTIIAQAEYEHVDIGEEVAKAGFAEKCASSGNTEDAEERKVDDMQNQRGKINLRLPLWATTYGYLLYSIREKRPDKVAASARDQNSAGNRLFAPKEKVLVPAPAPDTSLAQRKPDQNLCDLLRRENVNLQRQEELELKVQKLKRECKVCRSREKEASKTTGKSYREDLYTSSVLKMRSLAALVKTLKQVRQTSKSSRSMEQLLQDIEVVTEGCLVVPCSLEKLQNIWTEYDLAQERIWLCSNVDEADEFIAKRDEIRQNLYSAVEEFILEVDQLPLSERLRKLQELSASLEMVYSQDSKADDSEEVFQQVFKGMSTKMKTLISIRNQTDTALQVLADWHRVIAKCFDLMSEASLDLEEMLGNADEILKKAELAISEELDADLNEPDEAEEGIIKSAYNKVLRNARQEQSMIAVIQNRYLASVEFKKEAEEWMNRRPDINNLLSIQKTVKILKGVLRRSLVAKKNLEEADDYSSVEMALREEEIAYLRNRILREVSKEQEEYEKLMYLVQKWFPELPLIYPDAGLLSYLNSGGLLTQSLERDLLDIEPRKELSTKRPLVCSEIQGQKVLLKGYLVDVSSEAKMIGRVAKYRRAWNQQKEKSGLLKLLFLLSCKSDPLLYLMVPYYPGASLGDLQANAPLTLEEALKVMKGVAQGLQTLHEADTVHGSLHGNNVFAVNREQGIVGDFDFTKSEEERASASTMVVGTLSLVSPELKMGQLPSPASDMYAYGCLLFWVCIQNQEFGVKEDGTPEVDGAVMDDKVKSLLLKLFCCNRPTAEQVLKDDCFLRVEEIPGSPQPSEQREPREE</sequence>
<keyword evidence="3" id="KW-0418">Kinase</keyword>
<dbReference type="PROSITE" id="PS50011">
    <property type="entry name" value="PROTEIN_KINASE_DOM"/>
    <property type="match status" value="1"/>
</dbReference>
<dbReference type="SUPFAM" id="SSF50199">
    <property type="entry name" value="Staphylococcal nuclease"/>
    <property type="match status" value="1"/>
</dbReference>
<dbReference type="Gene3D" id="1.10.510.10">
    <property type="entry name" value="Transferase(Phosphotransferase) domain 1"/>
    <property type="match status" value="1"/>
</dbReference>
<keyword evidence="3" id="KW-0808">Transferase</keyword>
<dbReference type="SUPFAM" id="SSF56112">
    <property type="entry name" value="Protein kinase-like (PK-like)"/>
    <property type="match status" value="1"/>
</dbReference>
<proteinExistence type="predicted"/>
<feature type="non-terminal residue" evidence="3">
    <location>
        <position position="911"/>
    </location>
</feature>
<dbReference type="InterPro" id="IPR011009">
    <property type="entry name" value="Kinase-like_dom_sf"/>
</dbReference>
<dbReference type="FunFam" id="1.10.510.10:FF:000518">
    <property type="entry name" value="serine/threonine-protein kinase 31 isoform X1"/>
    <property type="match status" value="1"/>
</dbReference>
<dbReference type="SMART" id="SM00220">
    <property type="entry name" value="S_TKc"/>
    <property type="match status" value="1"/>
</dbReference>